<dbReference type="GO" id="GO:0006357">
    <property type="term" value="P:regulation of transcription by RNA polymerase II"/>
    <property type="evidence" value="ECO:0007669"/>
    <property type="project" value="TreeGrafter"/>
</dbReference>
<dbReference type="EnsemblMetazoa" id="MDOA008479-RB">
    <property type="protein sequence ID" value="MDOA008479-PB"/>
    <property type="gene ID" value="MDOA008479"/>
</dbReference>
<evidence type="ECO:0000256" key="1">
    <source>
        <dbReference type="PROSITE-ProRule" id="PRU00371"/>
    </source>
</evidence>
<feature type="region of interest" description="Disordered" evidence="2">
    <location>
        <begin position="109"/>
        <end position="133"/>
    </location>
</feature>
<dbReference type="SMART" id="SM00595">
    <property type="entry name" value="MADF"/>
    <property type="match status" value="1"/>
</dbReference>
<dbReference type="OrthoDB" id="5984255at2759"/>
<keyword evidence="1" id="KW-0539">Nucleus</keyword>
<organism evidence="5">
    <name type="scientific">Musca domestica</name>
    <name type="common">House fly</name>
    <dbReference type="NCBI Taxonomy" id="7370"/>
    <lineage>
        <taxon>Eukaryota</taxon>
        <taxon>Metazoa</taxon>
        <taxon>Ecdysozoa</taxon>
        <taxon>Arthropoda</taxon>
        <taxon>Hexapoda</taxon>
        <taxon>Insecta</taxon>
        <taxon>Pterygota</taxon>
        <taxon>Neoptera</taxon>
        <taxon>Endopterygota</taxon>
        <taxon>Diptera</taxon>
        <taxon>Brachycera</taxon>
        <taxon>Muscomorpha</taxon>
        <taxon>Muscoidea</taxon>
        <taxon>Muscidae</taxon>
        <taxon>Musca</taxon>
    </lineage>
</organism>
<dbReference type="GO" id="GO:0005634">
    <property type="term" value="C:nucleus"/>
    <property type="evidence" value="ECO:0007669"/>
    <property type="project" value="UniProtKB-SubCell"/>
</dbReference>
<dbReference type="PROSITE" id="PS51031">
    <property type="entry name" value="BESS"/>
    <property type="match status" value="1"/>
</dbReference>
<feature type="domain" description="BESS" evidence="4">
    <location>
        <begin position="337"/>
        <end position="376"/>
    </location>
</feature>
<accession>A0A1I8MU78</accession>
<proteinExistence type="predicted"/>
<evidence type="ECO:0000259" key="3">
    <source>
        <dbReference type="PROSITE" id="PS51029"/>
    </source>
</evidence>
<reference evidence="5" key="1">
    <citation type="submission" date="2020-05" db="UniProtKB">
        <authorList>
            <consortium name="EnsemblMetazoa"/>
        </authorList>
    </citation>
    <scope>IDENTIFICATION</scope>
    <source>
        <strain evidence="5">Aabys</strain>
    </source>
</reference>
<dbReference type="GO" id="GO:0005667">
    <property type="term" value="C:transcription regulator complex"/>
    <property type="evidence" value="ECO:0007669"/>
    <property type="project" value="TreeGrafter"/>
</dbReference>
<dbReference type="VEuPathDB" id="VectorBase:MDOMA2_002280"/>
<feature type="compositionally biased region" description="Polar residues" evidence="2">
    <location>
        <begin position="281"/>
        <end position="302"/>
    </location>
</feature>
<dbReference type="eggNOG" id="ENOG502T1I6">
    <property type="taxonomic scope" value="Eukaryota"/>
</dbReference>
<dbReference type="VEuPathDB" id="VectorBase:MDOA008479"/>
<dbReference type="AlphaFoldDB" id="A0A1I8MU78"/>
<sequence>MPNEIDSRRLIEEVRKRPALWDLDHEFNKWPLEVIKLWKEVAAVLGVEDVEQCRHKWKILRDTYRTLVKRFERRKARDRALGIQNPQSSYDIKWAYYDDLSFIKDKKRKRRTRSEMEQDQNTNSIDDCNEAPVSEIKVEPTRVGSQEAFLIEEFDDDDDADMTDMEFQDIGNSNTLCDNIRSALMPEQESAKISDINEETYSTNGTQNTLATSQLSHPIERRLSPISVINAALEETESPNVIQKTKLRTSPQVSQTIEEATSPITPLTFPMAPAIKVATQEHANSTATPTPNDNTKDCPSSSRSERHVHFLETPEQKEHHLMKSSLEAIHSANKHNGDPDYHFLVSFLKHTKKMDVVENLRFRRRMCDLVMSTLAPNAPSNAVAATINASALSAPVSGFVIAEYEKGNSASVKQEPVTNQ</sequence>
<gene>
    <name evidence="5" type="primary">101889371</name>
</gene>
<dbReference type="KEGG" id="mde:101889371"/>
<evidence type="ECO:0000259" key="4">
    <source>
        <dbReference type="PROSITE" id="PS51031"/>
    </source>
</evidence>
<dbReference type="PANTHER" id="PTHR12243:SF64">
    <property type="entry name" value="DORSAL INTERACTING PROTEIN 3-RELATED"/>
    <property type="match status" value="1"/>
</dbReference>
<dbReference type="GO" id="GO:0003677">
    <property type="term" value="F:DNA binding"/>
    <property type="evidence" value="ECO:0007669"/>
    <property type="project" value="InterPro"/>
</dbReference>
<evidence type="ECO:0000256" key="2">
    <source>
        <dbReference type="SAM" id="MobiDB-lite"/>
    </source>
</evidence>
<dbReference type="InterPro" id="IPR004210">
    <property type="entry name" value="BESS_motif"/>
</dbReference>
<comment type="subcellular location">
    <subcellularLocation>
        <location evidence="1">Nucleus</location>
    </subcellularLocation>
</comment>
<evidence type="ECO:0000313" key="5">
    <source>
        <dbReference type="EnsemblMetazoa" id="MDOA008479-PB"/>
    </source>
</evidence>
<dbReference type="PANTHER" id="PTHR12243">
    <property type="entry name" value="MADF DOMAIN TRANSCRIPTION FACTOR"/>
    <property type="match status" value="1"/>
</dbReference>
<feature type="domain" description="MADF" evidence="3">
    <location>
        <begin position="9"/>
        <end position="108"/>
    </location>
</feature>
<protein>
    <recommendedName>
        <fullName evidence="6">MADF domain-containing protein</fullName>
    </recommendedName>
</protein>
<evidence type="ECO:0008006" key="6">
    <source>
        <dbReference type="Google" id="ProtNLM"/>
    </source>
</evidence>
<dbReference type="Pfam" id="PF02944">
    <property type="entry name" value="BESS"/>
    <property type="match status" value="1"/>
</dbReference>
<dbReference type="Pfam" id="PF10545">
    <property type="entry name" value="MADF_DNA_bdg"/>
    <property type="match status" value="1"/>
</dbReference>
<dbReference type="RefSeq" id="XP_011293973.2">
    <property type="nucleotide sequence ID" value="XM_011295671.3"/>
</dbReference>
<name>A0A1I8MU78_MUSDO</name>
<dbReference type="PROSITE" id="PS51029">
    <property type="entry name" value="MADF"/>
    <property type="match status" value="1"/>
</dbReference>
<feature type="region of interest" description="Disordered" evidence="2">
    <location>
        <begin position="280"/>
        <end position="306"/>
    </location>
</feature>
<dbReference type="InterPro" id="IPR006578">
    <property type="entry name" value="MADF-dom"/>
</dbReference>
<dbReference type="InterPro" id="IPR039353">
    <property type="entry name" value="TF_Adf1"/>
</dbReference>